<keyword evidence="6" id="KW-0067">ATP-binding</keyword>
<sequence length="405" mass="42572">MGSKALALRLLAQASIFALGVLAWLSVTHGLYATALLCALAGAALAVDLVQKLGVWRAARLVPVQAASGFAAELNRRRLELLLDQTPSPILLGAGDDRIIAANRAARRAFDTPHLLSDAARLALTGGRSLSDLASPVRWRDASYAVSRAEIVDEAGQADLVVLTDMTADVRAAEAAALRDLLRVLNHELMNALTPVASMSRSALDLLRDGGPAATGQAISALERAVARTEGLRDFIDAYRSLTRLPPPAPRLVDLAAWLDVARESFLAQWAARGVALDCPPPPAIEIPIDADQMWLAIGNLLNNAAEAALERPDPRVRLGVRQVETEIRFVVEDSGPGVPPAHADQVRLPFFTTKATGSGVGLSLARQIAQGHGGALTLLAAASDADIDADAPLAGARFCLAVPS</sequence>
<dbReference type="Gene3D" id="3.30.565.10">
    <property type="entry name" value="Histidine kinase-like ATPase, C-terminal domain"/>
    <property type="match status" value="1"/>
</dbReference>
<dbReference type="EMBL" id="JAVDRL010000006">
    <property type="protein sequence ID" value="MDR6531492.1"/>
    <property type="molecule type" value="Genomic_DNA"/>
</dbReference>
<keyword evidence="3" id="KW-0808">Transferase</keyword>
<dbReference type="InterPro" id="IPR003594">
    <property type="entry name" value="HATPase_dom"/>
</dbReference>
<proteinExistence type="predicted"/>
<dbReference type="EC" id="2.7.13.3" evidence="2"/>
<evidence type="ECO:0000256" key="3">
    <source>
        <dbReference type="ARBA" id="ARBA00022679"/>
    </source>
</evidence>
<dbReference type="RefSeq" id="WP_310031444.1">
    <property type="nucleotide sequence ID" value="NZ_JAVDRL010000006.1"/>
</dbReference>
<keyword evidence="8" id="KW-0472">Membrane</keyword>
<dbReference type="InterPro" id="IPR005467">
    <property type="entry name" value="His_kinase_dom"/>
</dbReference>
<keyword evidence="4" id="KW-0547">Nucleotide-binding</keyword>
<dbReference type="InterPro" id="IPR004358">
    <property type="entry name" value="Sig_transdc_His_kin-like_C"/>
</dbReference>
<evidence type="ECO:0000256" key="2">
    <source>
        <dbReference type="ARBA" id="ARBA00012438"/>
    </source>
</evidence>
<feature type="transmembrane region" description="Helical" evidence="8">
    <location>
        <begin position="7"/>
        <end position="25"/>
    </location>
</feature>
<reference evidence="10 11" key="1">
    <citation type="submission" date="2023-07" db="EMBL/GenBank/DDBJ databases">
        <title>Sorghum-associated microbial communities from plants grown in Nebraska, USA.</title>
        <authorList>
            <person name="Schachtman D."/>
        </authorList>
    </citation>
    <scope>NUCLEOTIDE SEQUENCE [LARGE SCALE GENOMIC DNA]</scope>
    <source>
        <strain evidence="10 11">DS2154</strain>
    </source>
</reference>
<dbReference type="Proteomes" id="UP001262754">
    <property type="component" value="Unassembled WGS sequence"/>
</dbReference>
<evidence type="ECO:0000256" key="6">
    <source>
        <dbReference type="ARBA" id="ARBA00022840"/>
    </source>
</evidence>
<protein>
    <recommendedName>
        <fullName evidence="2">histidine kinase</fullName>
        <ecNumber evidence="2">2.7.13.3</ecNumber>
    </recommendedName>
</protein>
<organism evidence="10 11">
    <name type="scientific">Caulobacter rhizosphaerae</name>
    <dbReference type="NCBI Taxonomy" id="2010972"/>
    <lineage>
        <taxon>Bacteria</taxon>
        <taxon>Pseudomonadati</taxon>
        <taxon>Pseudomonadota</taxon>
        <taxon>Alphaproteobacteria</taxon>
        <taxon>Caulobacterales</taxon>
        <taxon>Caulobacteraceae</taxon>
        <taxon>Caulobacter</taxon>
    </lineage>
</organism>
<keyword evidence="11" id="KW-1185">Reference proteome</keyword>
<evidence type="ECO:0000256" key="1">
    <source>
        <dbReference type="ARBA" id="ARBA00000085"/>
    </source>
</evidence>
<dbReference type="Pfam" id="PF13188">
    <property type="entry name" value="PAS_8"/>
    <property type="match status" value="1"/>
</dbReference>
<keyword evidence="8" id="KW-0812">Transmembrane</keyword>
<dbReference type="PANTHER" id="PTHR43065">
    <property type="entry name" value="SENSOR HISTIDINE KINASE"/>
    <property type="match status" value="1"/>
</dbReference>
<name>A0ABU1MZ82_9CAUL</name>
<dbReference type="SUPFAM" id="SSF55874">
    <property type="entry name" value="ATPase domain of HSP90 chaperone/DNA topoisomerase II/histidine kinase"/>
    <property type="match status" value="1"/>
</dbReference>
<evidence type="ECO:0000313" key="11">
    <source>
        <dbReference type="Proteomes" id="UP001262754"/>
    </source>
</evidence>
<dbReference type="PANTHER" id="PTHR43065:SF46">
    <property type="entry name" value="C4-DICARBOXYLATE TRANSPORT SENSOR PROTEIN DCTB"/>
    <property type="match status" value="1"/>
</dbReference>
<comment type="catalytic activity">
    <reaction evidence="1">
        <text>ATP + protein L-histidine = ADP + protein N-phospho-L-histidine.</text>
        <dbReference type="EC" id="2.7.13.3"/>
    </reaction>
</comment>
<dbReference type="InterPro" id="IPR000014">
    <property type="entry name" value="PAS"/>
</dbReference>
<dbReference type="SMART" id="SM00387">
    <property type="entry name" value="HATPase_c"/>
    <property type="match status" value="1"/>
</dbReference>
<dbReference type="InterPro" id="IPR036890">
    <property type="entry name" value="HATPase_C_sf"/>
</dbReference>
<evidence type="ECO:0000256" key="8">
    <source>
        <dbReference type="SAM" id="Phobius"/>
    </source>
</evidence>
<evidence type="ECO:0000313" key="10">
    <source>
        <dbReference type="EMBL" id="MDR6531492.1"/>
    </source>
</evidence>
<keyword evidence="7" id="KW-0902">Two-component regulatory system</keyword>
<evidence type="ECO:0000256" key="5">
    <source>
        <dbReference type="ARBA" id="ARBA00022777"/>
    </source>
</evidence>
<dbReference type="PRINTS" id="PR00344">
    <property type="entry name" value="BCTRLSENSOR"/>
</dbReference>
<comment type="caution">
    <text evidence="10">The sequence shown here is derived from an EMBL/GenBank/DDBJ whole genome shotgun (WGS) entry which is preliminary data.</text>
</comment>
<evidence type="ECO:0000259" key="9">
    <source>
        <dbReference type="PROSITE" id="PS50109"/>
    </source>
</evidence>
<dbReference type="PROSITE" id="PS50109">
    <property type="entry name" value="HIS_KIN"/>
    <property type="match status" value="1"/>
</dbReference>
<evidence type="ECO:0000256" key="4">
    <source>
        <dbReference type="ARBA" id="ARBA00022741"/>
    </source>
</evidence>
<keyword evidence="5 10" id="KW-0418">Kinase</keyword>
<dbReference type="GO" id="GO:0016301">
    <property type="term" value="F:kinase activity"/>
    <property type="evidence" value="ECO:0007669"/>
    <property type="project" value="UniProtKB-KW"/>
</dbReference>
<feature type="domain" description="Histidine kinase" evidence="9">
    <location>
        <begin position="184"/>
        <end position="405"/>
    </location>
</feature>
<dbReference type="Pfam" id="PF02518">
    <property type="entry name" value="HATPase_c"/>
    <property type="match status" value="1"/>
</dbReference>
<keyword evidence="8" id="KW-1133">Transmembrane helix</keyword>
<evidence type="ECO:0000256" key="7">
    <source>
        <dbReference type="ARBA" id="ARBA00023012"/>
    </source>
</evidence>
<gene>
    <name evidence="10" type="ORF">J2800_002239</name>
</gene>
<accession>A0ABU1MZ82</accession>